<reference evidence="3" key="1">
    <citation type="submission" date="2022-05" db="EMBL/GenBank/DDBJ databases">
        <title>Novel bacterial taxa in a minimal lignocellulolytic consortium and its capacity to transform plastics disclosed by genome-resolved metagenomics.</title>
        <authorList>
            <person name="Rodriguez C.A.D."/>
            <person name="Diaz-Garcia L."/>
            <person name="Herrera K."/>
            <person name="Tarazona N.A."/>
            <person name="Sproer C."/>
            <person name="Overmann J."/>
            <person name="Jimenez D.J."/>
        </authorList>
    </citation>
    <scope>NUCLEOTIDE SEQUENCE</scope>
    <source>
        <strain evidence="3">MAG5</strain>
    </source>
</reference>
<dbReference type="Proteomes" id="UP001056756">
    <property type="component" value="Chromosome"/>
</dbReference>
<sequence>MDDEEKTVKENEPLQDSEQEIGHDSKQHTTQPTIPSKKSSYNLKHVWLGIGMLALLHPIIFLFEGWIFAIGILQVVYLIPATLIFKKYPGIVQGLIIGGGITFLLNAACFGLVISGVLY</sequence>
<proteinExistence type="predicted"/>
<organism evidence="3 4">
    <name type="scientific">Candidatus Pristimantibacillus lignocellulolyticus</name>
    <dbReference type="NCBI Taxonomy" id="2994561"/>
    <lineage>
        <taxon>Bacteria</taxon>
        <taxon>Bacillati</taxon>
        <taxon>Bacillota</taxon>
        <taxon>Bacilli</taxon>
        <taxon>Bacillales</taxon>
        <taxon>Paenibacillaceae</taxon>
        <taxon>Candidatus Pristimantibacillus</taxon>
    </lineage>
</organism>
<dbReference type="AlphaFoldDB" id="A0A9J6ZHR8"/>
<keyword evidence="2" id="KW-0472">Membrane</keyword>
<dbReference type="EMBL" id="CP097899">
    <property type="protein sequence ID" value="URN95709.1"/>
    <property type="molecule type" value="Genomic_DNA"/>
</dbReference>
<gene>
    <name evidence="3" type="ORF">NAG76_05535</name>
</gene>
<evidence type="ECO:0000256" key="1">
    <source>
        <dbReference type="SAM" id="MobiDB-lite"/>
    </source>
</evidence>
<keyword evidence="2" id="KW-1133">Transmembrane helix</keyword>
<name>A0A9J6ZHR8_9BACL</name>
<accession>A0A9J6ZHR8</accession>
<evidence type="ECO:0000256" key="2">
    <source>
        <dbReference type="SAM" id="Phobius"/>
    </source>
</evidence>
<evidence type="ECO:0000313" key="3">
    <source>
        <dbReference type="EMBL" id="URN95709.1"/>
    </source>
</evidence>
<keyword evidence="2" id="KW-0812">Transmembrane</keyword>
<feature type="transmembrane region" description="Helical" evidence="2">
    <location>
        <begin position="91"/>
        <end position="118"/>
    </location>
</feature>
<feature type="compositionally biased region" description="Basic and acidic residues" evidence="1">
    <location>
        <begin position="1"/>
        <end position="12"/>
    </location>
</feature>
<feature type="transmembrane region" description="Helical" evidence="2">
    <location>
        <begin position="46"/>
        <end position="79"/>
    </location>
</feature>
<evidence type="ECO:0000313" key="4">
    <source>
        <dbReference type="Proteomes" id="UP001056756"/>
    </source>
</evidence>
<feature type="region of interest" description="Disordered" evidence="1">
    <location>
        <begin position="1"/>
        <end position="36"/>
    </location>
</feature>
<dbReference type="KEGG" id="plig:NAG76_05535"/>
<protein>
    <submittedName>
        <fullName evidence="3">Uncharacterized protein</fullName>
    </submittedName>
</protein>